<dbReference type="InterPro" id="IPR001867">
    <property type="entry name" value="OmpR/PhoB-type_DNA-bd"/>
</dbReference>
<dbReference type="InterPro" id="IPR005158">
    <property type="entry name" value="BTAD"/>
</dbReference>
<evidence type="ECO:0000256" key="5">
    <source>
        <dbReference type="PROSITE-ProRule" id="PRU01091"/>
    </source>
</evidence>
<dbReference type="InterPro" id="IPR027417">
    <property type="entry name" value="P-loop_NTPase"/>
</dbReference>
<dbReference type="PANTHER" id="PTHR35807:SF1">
    <property type="entry name" value="TRANSCRIPTIONAL REGULATOR REDD"/>
    <property type="match status" value="1"/>
</dbReference>
<organism evidence="7 8">
    <name type="scientific">Actinosynnema pretiosum</name>
    <dbReference type="NCBI Taxonomy" id="42197"/>
    <lineage>
        <taxon>Bacteria</taxon>
        <taxon>Bacillati</taxon>
        <taxon>Actinomycetota</taxon>
        <taxon>Actinomycetes</taxon>
        <taxon>Pseudonocardiales</taxon>
        <taxon>Pseudonocardiaceae</taxon>
        <taxon>Actinosynnema</taxon>
    </lineage>
</organism>
<evidence type="ECO:0000313" key="7">
    <source>
        <dbReference type="EMBL" id="ATE55669.1"/>
    </source>
</evidence>
<dbReference type="RefSeq" id="WP_096495500.1">
    <property type="nucleotide sequence ID" value="NZ_CP023445.1"/>
</dbReference>
<dbReference type="GO" id="GO:0000160">
    <property type="term" value="P:phosphorelay signal transduction system"/>
    <property type="evidence" value="ECO:0007669"/>
    <property type="project" value="InterPro"/>
</dbReference>
<dbReference type="PROSITE" id="PS51755">
    <property type="entry name" value="OMPR_PHOB"/>
    <property type="match status" value="1"/>
</dbReference>
<sequence length="938" mass="103121">MERADVDFRLLGSTVLRSEDGTPVEDLRQQLCTLAVLLMLECGTPVPRHRIKEALWPEDVGAPPPKGADDVVDQTVSKLRKLIGKELVITSGAGYRLAVDKLRVDLHAFNSLVERAREQNPAERSALLHEALGLWRGDTPIQDALPGERGDAIRRSLIEARLHAVDQRLAADLELGKHDELISELRALVDAHPERERFHYHLMLALHRSGRSKDAQAVYRRLVGTRAAEGGAPSSPVDTLHDLISTRDPSLDPPVRIDRARLHRPQDVRRLIAPFTGRRGELDEITRFARSGARGPVVVLVSGVAGIGKSWLVRQWATLNQERFPDGMLYVNLHGFSSQNETRTPAEALQVLFDGFRIPLVELPRTHEVRVSEWDRLISDMTLLVVLDNAATAEQVRHLIPTGRNVMVLITCRSHLTGLATEAHVRQLHLRRLPHLEAVDLLTTKLGADLVTANPQATGELLDACAGHPLALAVLSARVGTGDGAHLRELVEELRTTGLAAFDTDDPDTSLSAILDFSLRALSRDERQRYAYLGLMPGPDVTPATAAALFDAPLGEARSVLGRLVRASLLEEAGGGHFELHDLVRAHAASRAARWPDEEEAARARGRVIAYLLRATAAADELLAPGRVPIVLPAWPARSVPPGFSTPNDAQQWLARHHRMLLAAQRVAEQAGDSASVWKLAWALHTFHARCWHREEHLDTWQRGQAAAAAIGDPLIMVRVSCMHSGALARTGRSEAALELVESALRIAETNGDHEGRVLAHRFLSWYWLEIWSDYGNGLRHATATLHLLRQHDCGTAAIIASTHNTIGWCHANLGDHEQARTHCAQALEHAQEHNDLALEAACSDSLGLAALSAGEHRVAVENLVQALEILIVQHNDVAATKTLDLLAEALTGIDRADLADEALRLAGAFRRDLPRSEREDRARQVVRRVRHLLVSPG</sequence>
<dbReference type="InterPro" id="IPR036388">
    <property type="entry name" value="WH-like_DNA-bd_sf"/>
</dbReference>
<dbReference type="KEGG" id="apre:CNX65_22235"/>
<accession>A0A290Z9M0</accession>
<dbReference type="InterPro" id="IPR016032">
    <property type="entry name" value="Sig_transdc_resp-reg_C-effctor"/>
</dbReference>
<dbReference type="Gene3D" id="1.10.10.10">
    <property type="entry name" value="Winged helix-like DNA-binding domain superfamily/Winged helix DNA-binding domain"/>
    <property type="match status" value="2"/>
</dbReference>
<dbReference type="SMART" id="SM00862">
    <property type="entry name" value="Trans_reg_C"/>
    <property type="match status" value="1"/>
</dbReference>
<dbReference type="SMART" id="SM01043">
    <property type="entry name" value="BTAD"/>
    <property type="match status" value="1"/>
</dbReference>
<dbReference type="Pfam" id="PF03704">
    <property type="entry name" value="BTAD"/>
    <property type="match status" value="1"/>
</dbReference>
<keyword evidence="2" id="KW-0805">Transcription regulation</keyword>
<proteinExistence type="inferred from homology"/>
<feature type="DNA-binding region" description="OmpR/PhoB-type" evidence="5">
    <location>
        <begin position="1"/>
        <end position="99"/>
    </location>
</feature>
<evidence type="ECO:0000256" key="4">
    <source>
        <dbReference type="ARBA" id="ARBA00023163"/>
    </source>
</evidence>
<evidence type="ECO:0000313" key="8">
    <source>
        <dbReference type="Proteomes" id="UP000218505"/>
    </source>
</evidence>
<dbReference type="SUPFAM" id="SSF48452">
    <property type="entry name" value="TPR-like"/>
    <property type="match status" value="2"/>
</dbReference>
<dbReference type="GO" id="GO:0003677">
    <property type="term" value="F:DNA binding"/>
    <property type="evidence" value="ECO:0007669"/>
    <property type="project" value="UniProtKB-UniRule"/>
</dbReference>
<dbReference type="Gene3D" id="1.25.40.10">
    <property type="entry name" value="Tetratricopeptide repeat domain"/>
    <property type="match status" value="2"/>
</dbReference>
<dbReference type="PANTHER" id="PTHR35807">
    <property type="entry name" value="TRANSCRIPTIONAL REGULATOR REDD-RELATED"/>
    <property type="match status" value="1"/>
</dbReference>
<dbReference type="SUPFAM" id="SSF46894">
    <property type="entry name" value="C-terminal effector domain of the bipartite response regulators"/>
    <property type="match status" value="1"/>
</dbReference>
<evidence type="ECO:0000256" key="1">
    <source>
        <dbReference type="ARBA" id="ARBA00005820"/>
    </source>
</evidence>
<dbReference type="Proteomes" id="UP000218505">
    <property type="component" value="Chromosome"/>
</dbReference>
<dbReference type="InterPro" id="IPR051677">
    <property type="entry name" value="AfsR-DnrI-RedD_regulator"/>
</dbReference>
<dbReference type="PRINTS" id="PR00364">
    <property type="entry name" value="DISEASERSIST"/>
</dbReference>
<evidence type="ECO:0000256" key="2">
    <source>
        <dbReference type="ARBA" id="ARBA00023015"/>
    </source>
</evidence>
<reference evidence="7" key="1">
    <citation type="submission" date="2017-09" db="EMBL/GenBank/DDBJ databases">
        <title>Complete Genome Sequence of ansamitocin-producing Bacterium Actinosynnema pretiosum X47.</title>
        <authorList>
            <person name="Cao G."/>
            <person name="Zong G."/>
            <person name="Zhong C."/>
            <person name="Fu J."/>
        </authorList>
    </citation>
    <scope>NUCLEOTIDE SEQUENCE [LARGE SCALE GENOMIC DNA]</scope>
    <source>
        <strain evidence="7">X47</strain>
    </source>
</reference>
<feature type="domain" description="OmpR/PhoB-type" evidence="6">
    <location>
        <begin position="1"/>
        <end position="99"/>
    </location>
</feature>
<keyword evidence="3 5" id="KW-0238">DNA-binding</keyword>
<dbReference type="InterPro" id="IPR019734">
    <property type="entry name" value="TPR_rpt"/>
</dbReference>
<keyword evidence="4" id="KW-0804">Transcription</keyword>
<dbReference type="InterPro" id="IPR011990">
    <property type="entry name" value="TPR-like_helical_dom_sf"/>
</dbReference>
<dbReference type="Gene3D" id="3.40.50.300">
    <property type="entry name" value="P-loop containing nucleotide triphosphate hydrolases"/>
    <property type="match status" value="1"/>
</dbReference>
<dbReference type="CDD" id="cd15831">
    <property type="entry name" value="BTAD"/>
    <property type="match status" value="1"/>
</dbReference>
<dbReference type="SMART" id="SM00028">
    <property type="entry name" value="TPR"/>
    <property type="match status" value="1"/>
</dbReference>
<dbReference type="Pfam" id="PF13424">
    <property type="entry name" value="TPR_12"/>
    <property type="match status" value="1"/>
</dbReference>
<evidence type="ECO:0000259" key="6">
    <source>
        <dbReference type="PROSITE" id="PS51755"/>
    </source>
</evidence>
<dbReference type="AlphaFoldDB" id="A0A290Z9M0"/>
<keyword evidence="8" id="KW-1185">Reference proteome</keyword>
<name>A0A290Z9M0_9PSEU</name>
<protein>
    <recommendedName>
        <fullName evidence="6">OmpR/PhoB-type domain-containing protein</fullName>
    </recommendedName>
</protein>
<dbReference type="GO" id="GO:0006355">
    <property type="term" value="P:regulation of DNA-templated transcription"/>
    <property type="evidence" value="ECO:0007669"/>
    <property type="project" value="InterPro"/>
</dbReference>
<comment type="similarity">
    <text evidence="1">Belongs to the AfsR/DnrI/RedD regulatory family.</text>
</comment>
<dbReference type="SUPFAM" id="SSF52540">
    <property type="entry name" value="P-loop containing nucleoside triphosphate hydrolases"/>
    <property type="match status" value="1"/>
</dbReference>
<dbReference type="EMBL" id="CP023445">
    <property type="protein sequence ID" value="ATE55669.1"/>
    <property type="molecule type" value="Genomic_DNA"/>
</dbReference>
<evidence type="ECO:0000256" key="3">
    <source>
        <dbReference type="ARBA" id="ARBA00023125"/>
    </source>
</evidence>
<gene>
    <name evidence="7" type="ORF">CNX65_22235</name>
</gene>